<evidence type="ECO:0000256" key="6">
    <source>
        <dbReference type="ARBA" id="ARBA00047949"/>
    </source>
</evidence>
<proteinExistence type="inferred from homology"/>
<keyword evidence="9" id="KW-1185">Reference proteome</keyword>
<evidence type="ECO:0000256" key="1">
    <source>
        <dbReference type="ARBA" id="ARBA00003343"/>
    </source>
</evidence>
<dbReference type="SUPFAM" id="SSF56399">
    <property type="entry name" value="ADP-ribosylation"/>
    <property type="match status" value="1"/>
</dbReference>
<dbReference type="EMBL" id="CM032184">
    <property type="protein sequence ID" value="KAG7093546.1"/>
    <property type="molecule type" value="Genomic_DNA"/>
</dbReference>
<dbReference type="Pfam" id="PF01885">
    <property type="entry name" value="PTS_2-RNA"/>
    <property type="match status" value="1"/>
</dbReference>
<dbReference type="GeneID" id="66076292"/>
<accession>A0A9P7S2I9</accession>
<evidence type="ECO:0000256" key="5">
    <source>
        <dbReference type="ARBA" id="ARBA00023027"/>
    </source>
</evidence>
<dbReference type="AlphaFoldDB" id="A0A9P7S2I9"/>
<dbReference type="GO" id="GO:0000215">
    <property type="term" value="F:tRNA 2'-phosphotransferase activity"/>
    <property type="evidence" value="ECO:0007669"/>
    <property type="project" value="UniProtKB-EC"/>
</dbReference>
<comment type="similarity">
    <text evidence="2">Belongs to the KptA/TPT1 family.</text>
</comment>
<comment type="caution">
    <text evidence="8">The sequence shown here is derived from an EMBL/GenBank/DDBJ whole genome shotgun (WGS) entry which is preliminary data.</text>
</comment>
<comment type="catalytic activity">
    <reaction evidence="6">
        <text>2'-phospho-[ligated tRNA] + NAD(+) = mature tRNA + ADP-alpha-D-ribose 1'',2''-cyclic phosphate + nicotinamide</text>
        <dbReference type="Rhea" id="RHEA:23324"/>
        <dbReference type="Rhea" id="RHEA-COMP:11106"/>
        <dbReference type="Rhea" id="RHEA-COMP:11107"/>
        <dbReference type="ChEBI" id="CHEBI:17154"/>
        <dbReference type="ChEBI" id="CHEBI:57540"/>
        <dbReference type="ChEBI" id="CHEBI:76596"/>
        <dbReference type="ChEBI" id="CHEBI:82883"/>
        <dbReference type="ChEBI" id="CHEBI:85027"/>
        <dbReference type="EC" id="2.7.1.160"/>
    </reaction>
</comment>
<evidence type="ECO:0000256" key="3">
    <source>
        <dbReference type="ARBA" id="ARBA00012007"/>
    </source>
</evidence>
<reference evidence="8" key="1">
    <citation type="journal article" date="2021" name="Genome Biol. Evol.">
        <title>The assembled and annotated genome of the fairy-ring fungus Marasmius oreades.</title>
        <authorList>
            <person name="Hiltunen M."/>
            <person name="Ament-Velasquez S.L."/>
            <person name="Johannesson H."/>
        </authorList>
    </citation>
    <scope>NUCLEOTIDE SEQUENCE</scope>
    <source>
        <strain evidence="8">03SP1</strain>
    </source>
</reference>
<dbReference type="InterPro" id="IPR042081">
    <property type="entry name" value="RNA_2'-PTrans_C"/>
</dbReference>
<dbReference type="Proteomes" id="UP001049176">
    <property type="component" value="Chromosome 4"/>
</dbReference>
<dbReference type="EC" id="2.7.1.160" evidence="3"/>
<dbReference type="GO" id="GO:0006388">
    <property type="term" value="P:tRNA splicing, via endonucleolytic cleavage and ligation"/>
    <property type="evidence" value="ECO:0007669"/>
    <property type="project" value="TreeGrafter"/>
</dbReference>
<dbReference type="OrthoDB" id="419694at2759"/>
<comment type="function">
    <text evidence="1">Catalyzes the last step of tRNA splicing, the transfer of the splice junction 2'-phosphate from ligated tRNA to NAD to produce ADP-ribose 1''-2'' cyclic phosphate.</text>
</comment>
<evidence type="ECO:0000256" key="7">
    <source>
        <dbReference type="SAM" id="MobiDB-lite"/>
    </source>
</evidence>
<name>A0A9P7S2I9_9AGAR</name>
<dbReference type="RefSeq" id="XP_043010016.1">
    <property type="nucleotide sequence ID" value="XM_043151934.1"/>
</dbReference>
<evidence type="ECO:0000313" key="8">
    <source>
        <dbReference type="EMBL" id="KAG7093546.1"/>
    </source>
</evidence>
<dbReference type="InterPro" id="IPR042080">
    <property type="entry name" value="RNA_2'-PTrans_N"/>
</dbReference>
<feature type="region of interest" description="Disordered" evidence="7">
    <location>
        <begin position="31"/>
        <end position="52"/>
    </location>
</feature>
<dbReference type="InterPro" id="IPR002745">
    <property type="entry name" value="Ptrans_KptA/Tpt1"/>
</dbReference>
<feature type="region of interest" description="Disordered" evidence="7">
    <location>
        <begin position="276"/>
        <end position="307"/>
    </location>
</feature>
<gene>
    <name evidence="8" type="ORF">E1B28_007216</name>
</gene>
<dbReference type="Gene3D" id="1.10.10.970">
    <property type="entry name" value="RNA 2'-phosphotransferase, Tpt1/KptA family, N-terminal domain"/>
    <property type="match status" value="1"/>
</dbReference>
<keyword evidence="5" id="KW-0520">NAD</keyword>
<dbReference type="PANTHER" id="PTHR12684:SF2">
    <property type="entry name" value="TRNA 2'-PHOSPHOTRANSFERASE 1"/>
    <property type="match status" value="1"/>
</dbReference>
<dbReference type="PANTHER" id="PTHR12684">
    <property type="entry name" value="PUTATIVE PHOSPHOTRANSFERASE"/>
    <property type="match status" value="1"/>
</dbReference>
<evidence type="ECO:0000256" key="4">
    <source>
        <dbReference type="ARBA" id="ARBA00022679"/>
    </source>
</evidence>
<evidence type="ECO:0000313" key="9">
    <source>
        <dbReference type="Proteomes" id="UP001049176"/>
    </source>
</evidence>
<evidence type="ECO:0000256" key="2">
    <source>
        <dbReference type="ARBA" id="ARBA00009836"/>
    </source>
</evidence>
<dbReference type="KEGG" id="more:E1B28_007216"/>
<keyword evidence="4" id="KW-0808">Transferase</keyword>
<protein>
    <recommendedName>
        <fullName evidence="3">2'-phosphotransferase</fullName>
        <ecNumber evidence="3">2.7.1.160</ecNumber>
    </recommendedName>
</protein>
<sequence length="312" mass="34908">MFALSQIRPRPFGSNDVPAILMRSLTTNRAHKHRRLGGGIREDRPTPSQNAQRVRLSKTISWLLRHGAEGNGLPIRSDGFVKVKDLLKTAELRELDFTTLEKVVEMDEKQRFTISYEPHTGAPGSSSQLEHWWIRANQGHSLTSVVDLELKRLKSPEDVPMAIHGTSAQAWKTIATEGLSRKSRNHIHLAQGLIKDGIISGTRSGVRVLIYIDLEKAMSDGIKFYLSSNGVVLTEGENGILKPKYFRKVETLRKTYQPMPGWEGNVDDNERIQDFVNGTDEPPPVTSARPPVKPTPQTNNGPHKIQDGITFL</sequence>
<organism evidence="8 9">
    <name type="scientific">Marasmius oreades</name>
    <name type="common">fairy-ring Marasmius</name>
    <dbReference type="NCBI Taxonomy" id="181124"/>
    <lineage>
        <taxon>Eukaryota</taxon>
        <taxon>Fungi</taxon>
        <taxon>Dikarya</taxon>
        <taxon>Basidiomycota</taxon>
        <taxon>Agaricomycotina</taxon>
        <taxon>Agaricomycetes</taxon>
        <taxon>Agaricomycetidae</taxon>
        <taxon>Agaricales</taxon>
        <taxon>Marasmiineae</taxon>
        <taxon>Marasmiaceae</taxon>
        <taxon>Marasmius</taxon>
    </lineage>
</organism>
<dbReference type="Gene3D" id="3.20.170.30">
    <property type="match status" value="1"/>
</dbReference>